<proteinExistence type="inferred from homology"/>
<dbReference type="Proteomes" id="UP001648503">
    <property type="component" value="Unassembled WGS sequence"/>
</dbReference>
<feature type="region of interest" description="Disordered" evidence="5">
    <location>
        <begin position="73"/>
        <end position="114"/>
    </location>
</feature>
<dbReference type="PROSITE" id="PS50174">
    <property type="entry name" value="G_PATCH"/>
    <property type="match status" value="1"/>
</dbReference>
<keyword evidence="4" id="KW-0539">Nucleus</keyword>
<evidence type="ECO:0000256" key="3">
    <source>
        <dbReference type="ARBA" id="ARBA00010966"/>
    </source>
</evidence>
<comment type="subcellular location">
    <subcellularLocation>
        <location evidence="1">Nucleus</location>
    </subcellularLocation>
</comment>
<evidence type="ECO:0000256" key="5">
    <source>
        <dbReference type="SAM" id="MobiDB-lite"/>
    </source>
</evidence>
<dbReference type="Pfam" id="PF12656">
    <property type="entry name" value="G-patch_2"/>
    <property type="match status" value="1"/>
</dbReference>
<dbReference type="PANTHER" id="PTHR15818">
    <property type="entry name" value="G PATCH AND KOW-CONTAINING"/>
    <property type="match status" value="1"/>
</dbReference>
<dbReference type="SMART" id="SM00739">
    <property type="entry name" value="KOW"/>
    <property type="match status" value="2"/>
</dbReference>
<feature type="compositionally biased region" description="Polar residues" evidence="5">
    <location>
        <begin position="74"/>
        <end position="105"/>
    </location>
</feature>
<dbReference type="InterPro" id="IPR000467">
    <property type="entry name" value="G_patch_dom"/>
</dbReference>
<dbReference type="SMART" id="SM00443">
    <property type="entry name" value="G_patch"/>
    <property type="match status" value="1"/>
</dbReference>
<sequence>MKRAATGIFANGSDSDSDDMGGDSNVKRSRQDQLVHEIQGIDIISDHQKPKSTAPLVIPLIRQNIWRVAAGQDTDGTGITESPSLDLSSNARPDNGTSTPLQSQPLRPPFPSERQLGFGLQVVDRPAHNHTAAGTDPTSLSSAIDPSNEALPAVELSLREQALKEILDEADGKVLLSEAAVISIPILAQNAVPGTSVLVSDLEKYRHDITLRPDECSLDDYKRVPIDHFGEAMLRGMGWADGKAVGKSQKGLLAPVVVKARPHLLGLGATPAPVLENKQKKYIRPGEKRLPDPLSEKDTQKSTDVPRKKAYSENHGDNKSRTSSQKNKLVVGAAVKIIGGSNRGSTGTVVDIKEKASDTVVKVEIDKSREIVRVWKDQVALADTQTVPLSGSINQSETSWLMSHLRVRIVSKSFKNGSFYNNKAIIQDVISKDKCIVRVEGTLELLDGVRQKHLETYVPSVGKRVMIVAHKDSSIRGMIGVILEKQSDKELAVVQLESDFSIETVSYDEITEYVE</sequence>
<dbReference type="Gene3D" id="2.30.30.140">
    <property type="match status" value="1"/>
</dbReference>
<reference evidence="7 8" key="1">
    <citation type="submission" date="2021-02" db="EMBL/GenBank/DDBJ databases">
        <title>Variation within the Batrachochytrium salamandrivorans European outbreak.</title>
        <authorList>
            <person name="Kelly M."/>
            <person name="Pasmans F."/>
            <person name="Shea T.P."/>
            <person name="Munoz J.F."/>
            <person name="Carranza S."/>
            <person name="Cuomo C.A."/>
            <person name="Martel A."/>
        </authorList>
    </citation>
    <scope>NUCLEOTIDE SEQUENCE [LARGE SCALE GENOMIC DNA]</scope>
    <source>
        <strain evidence="7 8">AMFP18/2</strain>
    </source>
</reference>
<evidence type="ECO:0000256" key="4">
    <source>
        <dbReference type="ARBA" id="ARBA00023242"/>
    </source>
</evidence>
<dbReference type="InterPro" id="IPR026822">
    <property type="entry name" value="Spp2/MOS2_G-patch"/>
</dbReference>
<feature type="region of interest" description="Disordered" evidence="5">
    <location>
        <begin position="1"/>
        <end position="30"/>
    </location>
</feature>
<comment type="caution">
    <text evidence="7">The sequence shown here is derived from an EMBL/GenBank/DDBJ whole genome shotgun (WGS) entry which is preliminary data.</text>
</comment>
<dbReference type="InterPro" id="IPR045166">
    <property type="entry name" value="Spp2-like"/>
</dbReference>
<gene>
    <name evidence="7" type="ORF">BASA50_010826</name>
</gene>
<dbReference type="InterPro" id="IPR005824">
    <property type="entry name" value="KOW"/>
</dbReference>
<protein>
    <recommendedName>
        <fullName evidence="6">G-patch domain-containing protein</fullName>
    </recommendedName>
</protein>
<dbReference type="PANTHER" id="PTHR15818:SF2">
    <property type="entry name" value="G-PATCH DOMAIN AND KOW MOTIFS-CONTAINING PROTEIN"/>
    <property type="match status" value="1"/>
</dbReference>
<comment type="similarity">
    <text evidence="2">Belongs to the SPP2 family.</text>
</comment>
<feature type="region of interest" description="Disordered" evidence="5">
    <location>
        <begin position="277"/>
        <end position="326"/>
    </location>
</feature>
<evidence type="ECO:0000256" key="2">
    <source>
        <dbReference type="ARBA" id="ARBA00008576"/>
    </source>
</evidence>
<name>A0ABQ8F074_9FUNG</name>
<evidence type="ECO:0000256" key="1">
    <source>
        <dbReference type="ARBA" id="ARBA00004123"/>
    </source>
</evidence>
<dbReference type="Gene3D" id="2.30.30.30">
    <property type="match status" value="1"/>
</dbReference>
<comment type="similarity">
    <text evidence="3">Belongs to the MOS2 family.</text>
</comment>
<dbReference type="Pfam" id="PF25088">
    <property type="entry name" value="GPKOW_C"/>
    <property type="match status" value="1"/>
</dbReference>
<dbReference type="InterPro" id="IPR014722">
    <property type="entry name" value="Rib_uL2_dom2"/>
</dbReference>
<evidence type="ECO:0000259" key="6">
    <source>
        <dbReference type="PROSITE" id="PS50174"/>
    </source>
</evidence>
<feature type="domain" description="G-patch" evidence="6">
    <location>
        <begin position="226"/>
        <end position="272"/>
    </location>
</feature>
<keyword evidence="8" id="KW-1185">Reference proteome</keyword>
<organism evidence="7 8">
    <name type="scientific">Batrachochytrium salamandrivorans</name>
    <dbReference type="NCBI Taxonomy" id="1357716"/>
    <lineage>
        <taxon>Eukaryota</taxon>
        <taxon>Fungi</taxon>
        <taxon>Fungi incertae sedis</taxon>
        <taxon>Chytridiomycota</taxon>
        <taxon>Chytridiomycota incertae sedis</taxon>
        <taxon>Chytridiomycetes</taxon>
        <taxon>Rhizophydiales</taxon>
        <taxon>Rhizophydiales incertae sedis</taxon>
        <taxon>Batrachochytrium</taxon>
    </lineage>
</organism>
<evidence type="ECO:0000313" key="8">
    <source>
        <dbReference type="Proteomes" id="UP001648503"/>
    </source>
</evidence>
<feature type="compositionally biased region" description="Basic and acidic residues" evidence="5">
    <location>
        <begin position="284"/>
        <end position="320"/>
    </location>
</feature>
<accession>A0ABQ8F074</accession>
<dbReference type="EMBL" id="JAFCIX010000527">
    <property type="protein sequence ID" value="KAH6588275.1"/>
    <property type="molecule type" value="Genomic_DNA"/>
</dbReference>
<evidence type="ECO:0000313" key="7">
    <source>
        <dbReference type="EMBL" id="KAH6588275.1"/>
    </source>
</evidence>